<keyword evidence="4 7" id="KW-0812">Transmembrane</keyword>
<keyword evidence="10" id="KW-1185">Reference proteome</keyword>
<name>A0A9X0YPP8_9BACI</name>
<gene>
    <name evidence="9" type="ORF">J2Z64_000012</name>
</gene>
<keyword evidence="5 7" id="KW-1133">Transmembrane helix</keyword>
<evidence type="ECO:0000256" key="7">
    <source>
        <dbReference type="RuleBase" id="RU363032"/>
    </source>
</evidence>
<dbReference type="PANTHER" id="PTHR43744:SF3">
    <property type="entry name" value="LACTOSE TRANSPORT SYSTEM PERMEASE PROTEIN LACG"/>
    <property type="match status" value="1"/>
</dbReference>
<keyword evidence="3" id="KW-1003">Cell membrane</keyword>
<keyword evidence="6 7" id="KW-0472">Membrane</keyword>
<dbReference type="InterPro" id="IPR035906">
    <property type="entry name" value="MetI-like_sf"/>
</dbReference>
<feature type="transmembrane region" description="Helical" evidence="7">
    <location>
        <begin position="240"/>
        <end position="259"/>
    </location>
</feature>
<evidence type="ECO:0000256" key="6">
    <source>
        <dbReference type="ARBA" id="ARBA00023136"/>
    </source>
</evidence>
<sequence length="274" mass="30487">MKAKAQTKKIILYIVMLAICVVTVGPFLYTLFIALKPATQGIYDGLLPANPTFANFVDAFYKTDFLRYLLNTVIVTGIAVPFNLLFSSMAGYALARMNFKGRSIVLTLIISTMTVPFQLYMAPLFQIAGELGLRNSYVGLAVLQISTAFGIYFMRQAFLTVPKELEESAYLDGANRFQVWWKVAMPLVKPTLISLAIYTFTFTWGDYLWPLINTTESSMYTLSIALAQMSQNFDGGNLKLISAASILTTIPSLLIFIWLQKYFISGQTDGAVKG</sequence>
<proteinExistence type="inferred from homology"/>
<dbReference type="EMBL" id="JAGGMB010000001">
    <property type="protein sequence ID" value="MBP2075801.1"/>
    <property type="molecule type" value="Genomic_DNA"/>
</dbReference>
<evidence type="ECO:0000313" key="10">
    <source>
        <dbReference type="Proteomes" id="UP001138793"/>
    </source>
</evidence>
<dbReference type="RefSeq" id="WP_246811917.1">
    <property type="nucleotide sequence ID" value="NZ_JAGGMB010000001.1"/>
</dbReference>
<dbReference type="GO" id="GO:0055085">
    <property type="term" value="P:transmembrane transport"/>
    <property type="evidence" value="ECO:0007669"/>
    <property type="project" value="InterPro"/>
</dbReference>
<evidence type="ECO:0000256" key="3">
    <source>
        <dbReference type="ARBA" id="ARBA00022475"/>
    </source>
</evidence>
<dbReference type="Gene3D" id="1.10.3720.10">
    <property type="entry name" value="MetI-like"/>
    <property type="match status" value="1"/>
</dbReference>
<feature type="transmembrane region" description="Helical" evidence="7">
    <location>
        <begin position="104"/>
        <end position="125"/>
    </location>
</feature>
<dbReference type="GO" id="GO:0005886">
    <property type="term" value="C:plasma membrane"/>
    <property type="evidence" value="ECO:0007669"/>
    <property type="project" value="UniProtKB-SubCell"/>
</dbReference>
<keyword evidence="2 7" id="KW-0813">Transport</keyword>
<evidence type="ECO:0000256" key="5">
    <source>
        <dbReference type="ARBA" id="ARBA00022989"/>
    </source>
</evidence>
<dbReference type="Pfam" id="PF00528">
    <property type="entry name" value="BPD_transp_1"/>
    <property type="match status" value="1"/>
</dbReference>
<dbReference type="Proteomes" id="UP001138793">
    <property type="component" value="Unassembled WGS sequence"/>
</dbReference>
<dbReference type="CDD" id="cd06261">
    <property type="entry name" value="TM_PBP2"/>
    <property type="match status" value="1"/>
</dbReference>
<protein>
    <submittedName>
        <fullName evidence="9">Chitobiose transport system permease protein</fullName>
    </submittedName>
</protein>
<dbReference type="PROSITE" id="PS50928">
    <property type="entry name" value="ABC_TM1"/>
    <property type="match status" value="1"/>
</dbReference>
<feature type="transmembrane region" description="Helical" evidence="7">
    <location>
        <begin position="68"/>
        <end position="92"/>
    </location>
</feature>
<comment type="subcellular location">
    <subcellularLocation>
        <location evidence="1 7">Cell membrane</location>
        <topology evidence="1 7">Multi-pass membrane protein</topology>
    </subcellularLocation>
</comment>
<evidence type="ECO:0000313" key="9">
    <source>
        <dbReference type="EMBL" id="MBP2075801.1"/>
    </source>
</evidence>
<organism evidence="9 10">
    <name type="scientific">Oceanobacillus polygoni</name>
    <dbReference type="NCBI Taxonomy" id="1235259"/>
    <lineage>
        <taxon>Bacteria</taxon>
        <taxon>Bacillati</taxon>
        <taxon>Bacillota</taxon>
        <taxon>Bacilli</taxon>
        <taxon>Bacillales</taxon>
        <taxon>Bacillaceae</taxon>
        <taxon>Oceanobacillus</taxon>
    </lineage>
</organism>
<feature type="transmembrane region" description="Helical" evidence="7">
    <location>
        <begin position="137"/>
        <end position="154"/>
    </location>
</feature>
<comment type="similarity">
    <text evidence="7">Belongs to the binding-protein-dependent transport system permease family.</text>
</comment>
<dbReference type="AlphaFoldDB" id="A0A9X0YPP8"/>
<accession>A0A9X0YPP8</accession>
<evidence type="ECO:0000256" key="1">
    <source>
        <dbReference type="ARBA" id="ARBA00004651"/>
    </source>
</evidence>
<reference evidence="9" key="1">
    <citation type="submission" date="2021-03" db="EMBL/GenBank/DDBJ databases">
        <title>Genomic Encyclopedia of Type Strains, Phase IV (KMG-IV): sequencing the most valuable type-strain genomes for metagenomic binning, comparative biology and taxonomic classification.</title>
        <authorList>
            <person name="Goeker M."/>
        </authorList>
    </citation>
    <scope>NUCLEOTIDE SEQUENCE</scope>
    <source>
        <strain evidence="9">DSM 107338</strain>
    </source>
</reference>
<evidence type="ECO:0000256" key="4">
    <source>
        <dbReference type="ARBA" id="ARBA00022692"/>
    </source>
</evidence>
<dbReference type="PANTHER" id="PTHR43744">
    <property type="entry name" value="ABC TRANSPORTER PERMEASE PROTEIN MG189-RELATED-RELATED"/>
    <property type="match status" value="1"/>
</dbReference>
<dbReference type="InterPro" id="IPR000515">
    <property type="entry name" value="MetI-like"/>
</dbReference>
<dbReference type="SUPFAM" id="SSF161098">
    <property type="entry name" value="MetI-like"/>
    <property type="match status" value="1"/>
</dbReference>
<evidence type="ECO:0000256" key="2">
    <source>
        <dbReference type="ARBA" id="ARBA00022448"/>
    </source>
</evidence>
<comment type="caution">
    <text evidence="9">The sequence shown here is derived from an EMBL/GenBank/DDBJ whole genome shotgun (WGS) entry which is preliminary data.</text>
</comment>
<feature type="transmembrane region" description="Helical" evidence="7">
    <location>
        <begin position="12"/>
        <end position="35"/>
    </location>
</feature>
<feature type="domain" description="ABC transmembrane type-1" evidence="8">
    <location>
        <begin position="69"/>
        <end position="259"/>
    </location>
</feature>
<evidence type="ECO:0000259" key="8">
    <source>
        <dbReference type="PROSITE" id="PS50928"/>
    </source>
</evidence>